<dbReference type="EMBL" id="DF820468">
    <property type="protein sequence ID" value="GAK58808.1"/>
    <property type="molecule type" value="Genomic_DNA"/>
</dbReference>
<dbReference type="Proteomes" id="UP000030661">
    <property type="component" value="Unassembled WGS sequence"/>
</dbReference>
<name>A0A081C2K3_VECG1</name>
<dbReference type="AlphaFoldDB" id="A0A081C2K3"/>
<gene>
    <name evidence="1" type="ORF">U27_05783</name>
</gene>
<keyword evidence="2" id="KW-1185">Reference proteome</keyword>
<sequence>MKHSFWLIVLLFVVCAFIMSDVAEVMAEAGIPQTLRQQMLKQPSFTAWLVRWQASNPGLTLDAFQCIEAPQLSNFPVAEEGTLGVKEKEKMYSPDRAHYLYFPDPGGEPDQEVWLYNRKGDRTLERLGCIGSSSWYDGGFWLDNEHFIILSGFQNIREECWVMVEYWDFLNDQRFLYQAVLKCRAIQFSSE</sequence>
<dbReference type="HOGENOM" id="CLU_1419000_0_0_0"/>
<accession>A0A081C2K3</accession>
<evidence type="ECO:0000313" key="2">
    <source>
        <dbReference type="Proteomes" id="UP000030661"/>
    </source>
</evidence>
<protein>
    <submittedName>
        <fullName evidence="1">Uncharacterized protein</fullName>
    </submittedName>
</protein>
<proteinExistence type="predicted"/>
<evidence type="ECO:0000313" key="1">
    <source>
        <dbReference type="EMBL" id="GAK58808.1"/>
    </source>
</evidence>
<reference evidence="1" key="1">
    <citation type="journal article" date="2015" name="PeerJ">
        <title>First genomic representation of candidate bacterial phylum KSB3 points to enhanced environmental sensing as a trigger of wastewater bulking.</title>
        <authorList>
            <person name="Sekiguchi Y."/>
            <person name="Ohashi A."/>
            <person name="Parks D.H."/>
            <person name="Yamauchi T."/>
            <person name="Tyson G.W."/>
            <person name="Hugenholtz P."/>
        </authorList>
    </citation>
    <scope>NUCLEOTIDE SEQUENCE [LARGE SCALE GENOMIC DNA]</scope>
</reference>
<organism evidence="1">
    <name type="scientific">Vecturithrix granuli</name>
    <dbReference type="NCBI Taxonomy" id="1499967"/>
    <lineage>
        <taxon>Bacteria</taxon>
        <taxon>Candidatus Moduliflexota</taxon>
        <taxon>Candidatus Vecturitrichia</taxon>
        <taxon>Candidatus Vecturitrichales</taxon>
        <taxon>Candidatus Vecturitrichaceae</taxon>
        <taxon>Candidatus Vecturithrix</taxon>
    </lineage>
</organism>